<evidence type="ECO:0008006" key="4">
    <source>
        <dbReference type="Google" id="ProtNLM"/>
    </source>
</evidence>
<name>A0ABR2K7Z1_9EUKA</name>
<feature type="region of interest" description="Disordered" evidence="1">
    <location>
        <begin position="274"/>
        <end position="297"/>
    </location>
</feature>
<reference evidence="2 3" key="1">
    <citation type="submission" date="2024-04" db="EMBL/GenBank/DDBJ databases">
        <title>Tritrichomonas musculus Genome.</title>
        <authorList>
            <person name="Alves-Ferreira E."/>
            <person name="Grigg M."/>
            <person name="Lorenzi H."/>
            <person name="Galac M."/>
        </authorList>
    </citation>
    <scope>NUCLEOTIDE SEQUENCE [LARGE SCALE GENOMIC DNA]</scope>
    <source>
        <strain evidence="2 3">EAF2021</strain>
    </source>
</reference>
<feature type="compositionally biased region" description="Polar residues" evidence="1">
    <location>
        <begin position="279"/>
        <end position="297"/>
    </location>
</feature>
<comment type="caution">
    <text evidence="2">The sequence shown here is derived from an EMBL/GenBank/DDBJ whole genome shotgun (WGS) entry which is preliminary data.</text>
</comment>
<gene>
    <name evidence="2" type="ORF">M9Y10_038222</name>
</gene>
<keyword evidence="3" id="KW-1185">Reference proteome</keyword>
<feature type="region of interest" description="Disordered" evidence="1">
    <location>
        <begin position="209"/>
        <end position="235"/>
    </location>
</feature>
<evidence type="ECO:0000256" key="1">
    <source>
        <dbReference type="SAM" id="MobiDB-lite"/>
    </source>
</evidence>
<dbReference type="EMBL" id="JAPFFF010000006">
    <property type="protein sequence ID" value="KAK8887184.1"/>
    <property type="molecule type" value="Genomic_DNA"/>
</dbReference>
<protein>
    <recommendedName>
        <fullName evidence="4">IST1-like protein</fullName>
    </recommendedName>
</protein>
<sequence length="311" mass="35009">MNKRKIQDFQIKIKAQISRYKSKIDKKIAPRSAQVNLLIKKYNSKNLKLTDTVEYIIACDVFIEAGNNIVSNLTLLQSQVEELFSGNISPKLNDALEYCYHASKVDSNKSLFDLLKNLVKNPNNDIKASHETLVYFEIEKINEDDIRIHLLPLMSNCKFTDMEYLSKALPKYSYLFPNLNGPPVYRPQNLNGSPTNTPQNLNWPPVYQPHNLNGPPVYQHHNLNGPPANPPQNLSGSPVFTPQNLNGPPVFTPQNLNGPPVFTPQNLNGPPVFTPPTTHPSASNTSTYPEIPPIQNNNDIVIEEEEEEVDS</sequence>
<evidence type="ECO:0000313" key="2">
    <source>
        <dbReference type="EMBL" id="KAK8887184.1"/>
    </source>
</evidence>
<organism evidence="2 3">
    <name type="scientific">Tritrichomonas musculus</name>
    <dbReference type="NCBI Taxonomy" id="1915356"/>
    <lineage>
        <taxon>Eukaryota</taxon>
        <taxon>Metamonada</taxon>
        <taxon>Parabasalia</taxon>
        <taxon>Tritrichomonadida</taxon>
        <taxon>Tritrichomonadidae</taxon>
        <taxon>Tritrichomonas</taxon>
    </lineage>
</organism>
<dbReference type="Proteomes" id="UP001470230">
    <property type="component" value="Unassembled WGS sequence"/>
</dbReference>
<evidence type="ECO:0000313" key="3">
    <source>
        <dbReference type="Proteomes" id="UP001470230"/>
    </source>
</evidence>
<proteinExistence type="predicted"/>
<accession>A0ABR2K7Z1</accession>